<dbReference type="AlphaFoldDB" id="A0A3D8INC6"/>
<reference evidence="1 2" key="1">
    <citation type="submission" date="2018-04" db="EMBL/GenBank/DDBJ databases">
        <title>Novel Campyloabacter and Helicobacter Species and Strains.</title>
        <authorList>
            <person name="Mannion A.J."/>
            <person name="Shen Z."/>
            <person name="Fox J.G."/>
        </authorList>
    </citation>
    <scope>NUCLEOTIDE SEQUENCE [LARGE SCALE GENOMIC DNA]</scope>
    <source>
        <strain evidence="1 2">MIT 17-337</strain>
    </source>
</reference>
<organism evidence="1 2">
    <name type="scientific">Helicobacter didelphidarum</name>
    <dbReference type="NCBI Taxonomy" id="2040648"/>
    <lineage>
        <taxon>Bacteria</taxon>
        <taxon>Pseudomonadati</taxon>
        <taxon>Campylobacterota</taxon>
        <taxon>Epsilonproteobacteria</taxon>
        <taxon>Campylobacterales</taxon>
        <taxon>Helicobacteraceae</taxon>
        <taxon>Helicobacter</taxon>
    </lineage>
</organism>
<keyword evidence="2" id="KW-1185">Reference proteome</keyword>
<evidence type="ECO:0000313" key="2">
    <source>
        <dbReference type="Proteomes" id="UP000256379"/>
    </source>
</evidence>
<comment type="caution">
    <text evidence="1">The sequence shown here is derived from an EMBL/GenBank/DDBJ whole genome shotgun (WGS) entry which is preliminary data.</text>
</comment>
<dbReference type="EMBL" id="NXLQ01000004">
    <property type="protein sequence ID" value="RDU66510.1"/>
    <property type="molecule type" value="Genomic_DNA"/>
</dbReference>
<gene>
    <name evidence="1" type="ORF">CQA53_03445</name>
</gene>
<proteinExistence type="predicted"/>
<protein>
    <submittedName>
        <fullName evidence="1">Phosphopantetheine-containing protein</fullName>
    </submittedName>
</protein>
<dbReference type="InterPro" id="IPR036736">
    <property type="entry name" value="ACP-like_sf"/>
</dbReference>
<dbReference type="Gene3D" id="1.10.1200.10">
    <property type="entry name" value="ACP-like"/>
    <property type="match status" value="1"/>
</dbReference>
<name>A0A3D8INC6_9HELI</name>
<accession>A0A3D8INC6</accession>
<dbReference type="Proteomes" id="UP000256379">
    <property type="component" value="Unassembled WGS sequence"/>
</dbReference>
<dbReference type="SUPFAM" id="SSF47336">
    <property type="entry name" value="ACP-like"/>
    <property type="match status" value="1"/>
</dbReference>
<evidence type="ECO:0000313" key="1">
    <source>
        <dbReference type="EMBL" id="RDU66510.1"/>
    </source>
</evidence>
<sequence>MLDLNTLKAEDMLDSFEDWDSMAHLSLIALFDSKLGKKIKPDEIRGLKSVQDILDLAGIK</sequence>